<dbReference type="Proteomes" id="UP001175271">
    <property type="component" value="Unassembled WGS sequence"/>
</dbReference>
<feature type="transmembrane region" description="Helical" evidence="1">
    <location>
        <begin position="115"/>
        <end position="136"/>
    </location>
</feature>
<feature type="transmembrane region" description="Helical" evidence="1">
    <location>
        <begin position="467"/>
        <end position="492"/>
    </location>
</feature>
<dbReference type="Pfam" id="PF10328">
    <property type="entry name" value="7TM_GPCR_Srx"/>
    <property type="match status" value="1"/>
</dbReference>
<organism evidence="3 4">
    <name type="scientific">Steinernema hermaphroditum</name>
    <dbReference type="NCBI Taxonomy" id="289476"/>
    <lineage>
        <taxon>Eukaryota</taxon>
        <taxon>Metazoa</taxon>
        <taxon>Ecdysozoa</taxon>
        <taxon>Nematoda</taxon>
        <taxon>Chromadorea</taxon>
        <taxon>Rhabditida</taxon>
        <taxon>Tylenchina</taxon>
        <taxon>Panagrolaimomorpha</taxon>
        <taxon>Strongyloidoidea</taxon>
        <taxon>Steinernematidae</taxon>
        <taxon>Steinernema</taxon>
    </lineage>
</organism>
<dbReference type="EMBL" id="JAUCMV010000001">
    <property type="protein sequence ID" value="KAK0427298.1"/>
    <property type="molecule type" value="Genomic_DNA"/>
</dbReference>
<feature type="transmembrane region" description="Helical" evidence="1">
    <location>
        <begin position="355"/>
        <end position="379"/>
    </location>
</feature>
<feature type="transmembrane region" description="Helical" evidence="1">
    <location>
        <begin position="46"/>
        <end position="65"/>
    </location>
</feature>
<proteinExistence type="predicted"/>
<feature type="transmembrane region" description="Helical" evidence="1">
    <location>
        <begin position="311"/>
        <end position="334"/>
    </location>
</feature>
<feature type="transmembrane region" description="Helical" evidence="1">
    <location>
        <begin position="570"/>
        <end position="591"/>
    </location>
</feature>
<feature type="transmembrane region" description="Helical" evidence="1">
    <location>
        <begin position="528"/>
        <end position="550"/>
    </location>
</feature>
<feature type="transmembrane region" description="Helical" evidence="1">
    <location>
        <begin position="725"/>
        <end position="747"/>
    </location>
</feature>
<dbReference type="PANTHER" id="PTHR23021:SF82">
    <property type="entry name" value="G PROTEIN-COUPLED RECEPTOR"/>
    <property type="match status" value="1"/>
</dbReference>
<keyword evidence="1" id="KW-0472">Membrane</keyword>
<feature type="transmembrane region" description="Helical" evidence="1">
    <location>
        <begin position="441"/>
        <end position="461"/>
    </location>
</feature>
<feature type="transmembrane region" description="Helical" evidence="1">
    <location>
        <begin position="603"/>
        <end position="624"/>
    </location>
</feature>
<protein>
    <recommendedName>
        <fullName evidence="2">7TM GPCR serpentine receptor class x (Srx) domain-containing protein</fullName>
    </recommendedName>
</protein>
<feature type="transmembrane region" description="Helical" evidence="1">
    <location>
        <begin position="207"/>
        <end position="228"/>
    </location>
</feature>
<feature type="transmembrane region" description="Helical" evidence="1">
    <location>
        <begin position="240"/>
        <end position="259"/>
    </location>
</feature>
<evidence type="ECO:0000313" key="3">
    <source>
        <dbReference type="EMBL" id="KAK0427298.1"/>
    </source>
</evidence>
<dbReference type="SUPFAM" id="SSF81321">
    <property type="entry name" value="Family A G protein-coupled receptor-like"/>
    <property type="match status" value="3"/>
</dbReference>
<dbReference type="Pfam" id="PF10321">
    <property type="entry name" value="7TM_GPCR_Srt"/>
    <property type="match status" value="2"/>
</dbReference>
<sequence>MIEIGVLYLAELFVFIPLNLVVLAILMREKEFQNLIAYKIMTHMSICECVQLTGYLLGCIMSISQSTIHDYVGVIGGCMLNAGWIGIPLFTFLLNLNRLIVFSGIKLRVTVQNMLFNVLIVMAWIACGLVFGIHLIPEMSFKYVISANTYWYKDRDAAALASYGEYVVESGTVMVTFVVCLVTIMLIVLKRNLFSTEFKVKSGEIKLLIQSTIIFMYLSVNMCIWQFISPLLSGDVAFTILVMSTIAVDGINPILYITLNRTQEFRNLSAYKIMANMSICECTQMIGYLLGDLMSLCQSTLDPYVARIGGCFLNAGWVGIVSFIFLLAFNRLIVFSGYKITVAAEKRLFKMLISFAWILAALVFILHFIPAFSMIYIVQKNTYWFVESPYAPIASATEYYYLFCTLITTFVVCCTTVVLIIVRRNLYSTHFKVSSGEIKIFIQSLVIFLYLSAIRCVWQFLSPYLRGSAPFIALGMATQAVGGLNPVLYLVLNKSLRRQVLKALGIEDKKVFVILMKKEFRSITAYRIMAYMSICECMQNLGYFMGGVMSVCQTTFPDFIMKFCGCLLNAGWFGIVLFALVLSINRFVVFIDVKMTASTRERFYTVMVSIAWFITAIIFGAHFIPEISMSYKLARNTFSFADGELGVEIPRIEYHIIFAILFVIFILSMATVITIVVKRNLFSSNFKISSAEIKLFFQSVIIFVYLSVIRVLWNLSSMIFTGPSAYKVLGLASQAVDGMNPFLYLIFNKSIRKHMKEMLGFKSAIVVVVTSSGGATSRS</sequence>
<feature type="transmembrane region" description="Helical" evidence="1">
    <location>
        <begin position="6"/>
        <end position="26"/>
    </location>
</feature>
<evidence type="ECO:0000259" key="2">
    <source>
        <dbReference type="Pfam" id="PF10328"/>
    </source>
</evidence>
<reference evidence="3" key="1">
    <citation type="submission" date="2023-06" db="EMBL/GenBank/DDBJ databases">
        <title>Genomic analysis of the entomopathogenic nematode Steinernema hermaphroditum.</title>
        <authorList>
            <person name="Schwarz E.M."/>
            <person name="Heppert J.K."/>
            <person name="Baniya A."/>
            <person name="Schwartz H.T."/>
            <person name="Tan C.-H."/>
            <person name="Antoshechkin I."/>
            <person name="Sternberg P.W."/>
            <person name="Goodrich-Blair H."/>
            <person name="Dillman A.R."/>
        </authorList>
    </citation>
    <scope>NUCLEOTIDE SEQUENCE</scope>
    <source>
        <strain evidence="3">PS9179</strain>
        <tissue evidence="3">Whole animal</tissue>
    </source>
</reference>
<dbReference type="Gene3D" id="1.20.1070.10">
    <property type="entry name" value="Rhodopsin 7-helix transmembrane proteins"/>
    <property type="match status" value="2"/>
</dbReference>
<evidence type="ECO:0000256" key="1">
    <source>
        <dbReference type="SAM" id="Phobius"/>
    </source>
</evidence>
<name>A0AA39IMY9_9BILA</name>
<feature type="transmembrane region" description="Helical" evidence="1">
    <location>
        <begin position="271"/>
        <end position="291"/>
    </location>
</feature>
<comment type="caution">
    <text evidence="3">The sequence shown here is derived from an EMBL/GenBank/DDBJ whole genome shotgun (WGS) entry which is preliminary data.</text>
</comment>
<feature type="domain" description="7TM GPCR serpentine receptor class x (Srx)" evidence="2">
    <location>
        <begin position="18"/>
        <end position="245"/>
    </location>
</feature>
<accession>A0AA39IMY9</accession>
<feature type="transmembrane region" description="Helical" evidence="1">
    <location>
        <begin position="695"/>
        <end position="713"/>
    </location>
</feature>
<feature type="transmembrane region" description="Helical" evidence="1">
    <location>
        <begin position="654"/>
        <end position="675"/>
    </location>
</feature>
<keyword evidence="1" id="KW-0812">Transmembrane</keyword>
<dbReference type="AlphaFoldDB" id="A0AA39IMY9"/>
<feature type="transmembrane region" description="Helical" evidence="1">
    <location>
        <begin position="399"/>
        <end position="421"/>
    </location>
</feature>
<gene>
    <name evidence="3" type="ORF">QR680_010155</name>
</gene>
<dbReference type="InterPro" id="IPR019425">
    <property type="entry name" value="7TM_GPCR_serpentine_rcpt_Srt"/>
</dbReference>
<feature type="transmembrane region" description="Helical" evidence="1">
    <location>
        <begin position="71"/>
        <end position="94"/>
    </location>
</feature>
<keyword evidence="1" id="KW-1133">Transmembrane helix</keyword>
<feature type="transmembrane region" description="Helical" evidence="1">
    <location>
        <begin position="166"/>
        <end position="187"/>
    </location>
</feature>
<dbReference type="InterPro" id="IPR019430">
    <property type="entry name" value="7TM_GPCR_serpentine_rcpt_Srx"/>
</dbReference>
<keyword evidence="4" id="KW-1185">Reference proteome</keyword>
<evidence type="ECO:0000313" key="4">
    <source>
        <dbReference type="Proteomes" id="UP001175271"/>
    </source>
</evidence>
<dbReference type="PANTHER" id="PTHR23021">
    <property type="entry name" value="SERPENTINE RECEPTOR, CLASS T"/>
    <property type="match status" value="1"/>
</dbReference>